<reference evidence="1" key="1">
    <citation type="submission" date="2020-09" db="EMBL/GenBank/DDBJ databases">
        <title>Genome-Enabled Discovery of Anthraquinone Biosynthesis in Senna tora.</title>
        <authorList>
            <person name="Kang S.-H."/>
            <person name="Pandey R.P."/>
            <person name="Lee C.-M."/>
            <person name="Sim J.-S."/>
            <person name="Jeong J.-T."/>
            <person name="Choi B.-S."/>
            <person name="Jung M."/>
            <person name="Ginzburg D."/>
            <person name="Zhao K."/>
            <person name="Won S.Y."/>
            <person name="Oh T.-J."/>
            <person name="Yu Y."/>
            <person name="Kim N.-H."/>
            <person name="Lee O.R."/>
            <person name="Lee T.-H."/>
            <person name="Bashyal P."/>
            <person name="Kim T.-S."/>
            <person name="Lee W.-H."/>
            <person name="Kawkins C."/>
            <person name="Kim C.-K."/>
            <person name="Kim J.S."/>
            <person name="Ahn B.O."/>
            <person name="Rhee S.Y."/>
            <person name="Sohng J.K."/>
        </authorList>
    </citation>
    <scope>NUCLEOTIDE SEQUENCE</scope>
    <source>
        <tissue evidence="1">Leaf</tissue>
    </source>
</reference>
<sequence>MREMKEGSVVQKKRRQWEKTEAITSLITQIEGNE</sequence>
<dbReference type="Proteomes" id="UP000634136">
    <property type="component" value="Unassembled WGS sequence"/>
</dbReference>
<dbReference type="EMBL" id="JAAIUW010000003">
    <property type="protein sequence ID" value="KAF7837595.1"/>
    <property type="molecule type" value="Genomic_DNA"/>
</dbReference>
<evidence type="ECO:0000313" key="1">
    <source>
        <dbReference type="EMBL" id="KAF7837595.1"/>
    </source>
</evidence>
<comment type="caution">
    <text evidence="1">The sequence shown here is derived from an EMBL/GenBank/DDBJ whole genome shotgun (WGS) entry which is preliminary data.</text>
</comment>
<gene>
    <name evidence="1" type="ORF">G2W53_006077</name>
</gene>
<organism evidence="1 2">
    <name type="scientific">Senna tora</name>
    <dbReference type="NCBI Taxonomy" id="362788"/>
    <lineage>
        <taxon>Eukaryota</taxon>
        <taxon>Viridiplantae</taxon>
        <taxon>Streptophyta</taxon>
        <taxon>Embryophyta</taxon>
        <taxon>Tracheophyta</taxon>
        <taxon>Spermatophyta</taxon>
        <taxon>Magnoliopsida</taxon>
        <taxon>eudicotyledons</taxon>
        <taxon>Gunneridae</taxon>
        <taxon>Pentapetalae</taxon>
        <taxon>rosids</taxon>
        <taxon>fabids</taxon>
        <taxon>Fabales</taxon>
        <taxon>Fabaceae</taxon>
        <taxon>Caesalpinioideae</taxon>
        <taxon>Cassia clade</taxon>
        <taxon>Senna</taxon>
    </lineage>
</organism>
<keyword evidence="2" id="KW-1185">Reference proteome</keyword>
<name>A0A834X4H4_9FABA</name>
<proteinExistence type="predicted"/>
<dbReference type="AlphaFoldDB" id="A0A834X4H4"/>
<accession>A0A834X4H4</accession>
<protein>
    <submittedName>
        <fullName evidence="1">Uncharacterized protein</fullName>
    </submittedName>
</protein>
<evidence type="ECO:0000313" key="2">
    <source>
        <dbReference type="Proteomes" id="UP000634136"/>
    </source>
</evidence>